<dbReference type="EMBL" id="KK914312">
    <property type="protein sequence ID" value="KDP42120.1"/>
    <property type="molecule type" value="Genomic_DNA"/>
</dbReference>
<evidence type="ECO:0000259" key="5">
    <source>
        <dbReference type="Pfam" id="PF18052"/>
    </source>
</evidence>
<dbReference type="GO" id="GO:0006952">
    <property type="term" value="P:defense response"/>
    <property type="evidence" value="ECO:0007669"/>
    <property type="project" value="UniProtKB-KW"/>
</dbReference>
<keyword evidence="2" id="KW-0547">Nucleotide-binding</keyword>
<dbReference type="STRING" id="180498.A0A067LCA3"/>
<name>A0A067LCA3_JATCU</name>
<keyword evidence="7" id="KW-1185">Reference proteome</keyword>
<organism evidence="6 7">
    <name type="scientific">Jatropha curcas</name>
    <name type="common">Barbados nut</name>
    <dbReference type="NCBI Taxonomy" id="180498"/>
    <lineage>
        <taxon>Eukaryota</taxon>
        <taxon>Viridiplantae</taxon>
        <taxon>Streptophyta</taxon>
        <taxon>Embryophyta</taxon>
        <taxon>Tracheophyta</taxon>
        <taxon>Spermatophyta</taxon>
        <taxon>Magnoliopsida</taxon>
        <taxon>eudicotyledons</taxon>
        <taxon>Gunneridae</taxon>
        <taxon>Pentapetalae</taxon>
        <taxon>rosids</taxon>
        <taxon>fabids</taxon>
        <taxon>Malpighiales</taxon>
        <taxon>Euphorbiaceae</taxon>
        <taxon>Crotonoideae</taxon>
        <taxon>Jatropheae</taxon>
        <taxon>Jatropha</taxon>
    </lineage>
</organism>
<dbReference type="Gene3D" id="1.20.5.4130">
    <property type="match status" value="1"/>
</dbReference>
<accession>A0A067LCA3</accession>
<evidence type="ECO:0000256" key="1">
    <source>
        <dbReference type="ARBA" id="ARBA00022737"/>
    </source>
</evidence>
<reference evidence="6 7" key="1">
    <citation type="journal article" date="2014" name="PLoS ONE">
        <title>Global Analysis of Gene Expression Profiles in Physic Nut (Jatropha curcas L.) Seedlings Exposed to Salt Stress.</title>
        <authorList>
            <person name="Zhang L."/>
            <person name="Zhang C."/>
            <person name="Wu P."/>
            <person name="Chen Y."/>
            <person name="Li M."/>
            <person name="Jiang H."/>
            <person name="Wu G."/>
        </authorList>
    </citation>
    <scope>NUCLEOTIDE SEQUENCE [LARGE SCALE GENOMIC DNA]</scope>
    <source>
        <strain evidence="7">cv. GZQX0401</strain>
        <tissue evidence="6">Young leaves</tissue>
    </source>
</reference>
<dbReference type="GO" id="GO:0000166">
    <property type="term" value="F:nucleotide binding"/>
    <property type="evidence" value="ECO:0007669"/>
    <property type="project" value="UniProtKB-KW"/>
</dbReference>
<proteinExistence type="predicted"/>
<evidence type="ECO:0000313" key="6">
    <source>
        <dbReference type="EMBL" id="KDP42120.1"/>
    </source>
</evidence>
<protein>
    <recommendedName>
        <fullName evidence="5">Disease resistance N-terminal domain-containing protein</fullName>
    </recommendedName>
</protein>
<dbReference type="AlphaFoldDB" id="A0A067LCA3"/>
<dbReference type="Pfam" id="PF18052">
    <property type="entry name" value="Rx_N"/>
    <property type="match status" value="1"/>
</dbReference>
<evidence type="ECO:0000256" key="3">
    <source>
        <dbReference type="ARBA" id="ARBA00022821"/>
    </source>
</evidence>
<gene>
    <name evidence="6" type="ORF">JCGZ_01908</name>
</gene>
<keyword evidence="3" id="KW-0611">Plant defense</keyword>
<dbReference type="Proteomes" id="UP000027138">
    <property type="component" value="Unassembled WGS sequence"/>
</dbReference>
<dbReference type="InterPro" id="IPR041118">
    <property type="entry name" value="Rx_N"/>
</dbReference>
<dbReference type="OrthoDB" id="1933539at2759"/>
<evidence type="ECO:0000256" key="2">
    <source>
        <dbReference type="ARBA" id="ARBA00022741"/>
    </source>
</evidence>
<feature type="coiled-coil region" evidence="4">
    <location>
        <begin position="35"/>
        <end position="70"/>
    </location>
</feature>
<evidence type="ECO:0000256" key="4">
    <source>
        <dbReference type="SAM" id="Coils"/>
    </source>
</evidence>
<evidence type="ECO:0000313" key="7">
    <source>
        <dbReference type="Proteomes" id="UP000027138"/>
    </source>
</evidence>
<sequence>MAEFFAFAIAERVLEKLASNTYKEIRLAWDYEGEVKKLEEILSTIKAVLLDAEEKQKQATKNELRVWLARLKGALYDDENVLDEYEYEFTRRRVLQLYGTAIKRLGTGVLKGTVRGVLGSGSLEVSGSGVCYIARSGAFAPLEVQGMCSTGVLQRHGSGLHLQCGHGRGAQHGLGRARLWKSRANVARACGSAWAGVCAPDSLLVLPCS</sequence>
<keyword evidence="4" id="KW-0175">Coiled coil</keyword>
<keyword evidence="1" id="KW-0677">Repeat</keyword>
<feature type="domain" description="Disease resistance N-terminal" evidence="5">
    <location>
        <begin position="11"/>
        <end position="93"/>
    </location>
</feature>